<dbReference type="PROSITE" id="PS50995">
    <property type="entry name" value="HTH_MARR_2"/>
    <property type="match status" value="1"/>
</dbReference>
<dbReference type="PANTHER" id="PTHR42756">
    <property type="entry name" value="TRANSCRIPTIONAL REGULATOR, MARR"/>
    <property type="match status" value="1"/>
</dbReference>
<dbReference type="Proteomes" id="UP001209276">
    <property type="component" value="Unassembled WGS sequence"/>
</dbReference>
<keyword evidence="1" id="KW-0805">Transcription regulation</keyword>
<evidence type="ECO:0000259" key="4">
    <source>
        <dbReference type="PROSITE" id="PS50995"/>
    </source>
</evidence>
<dbReference type="AlphaFoldDB" id="A0AAP9J1R9"/>
<dbReference type="Proteomes" id="UP000315377">
    <property type="component" value="Chromosome"/>
</dbReference>
<evidence type="ECO:0000256" key="1">
    <source>
        <dbReference type="ARBA" id="ARBA00023015"/>
    </source>
</evidence>
<proteinExistence type="predicted"/>
<keyword evidence="2" id="KW-0238">DNA-binding</keyword>
<reference evidence="6 7" key="1">
    <citation type="submission" date="2019-07" db="EMBL/GenBank/DDBJ databases">
        <title>Paenibacillus thiaminolyticus NRRL B-4156.</title>
        <authorList>
            <person name="Hehnly C."/>
            <person name="Zhang L."/>
        </authorList>
    </citation>
    <scope>NUCLEOTIDE SEQUENCE [LARGE SCALE GENOMIC DNA]</scope>
    <source>
        <strain evidence="6 7">NRRL B-4156</strain>
    </source>
</reference>
<evidence type="ECO:0000256" key="2">
    <source>
        <dbReference type="ARBA" id="ARBA00023125"/>
    </source>
</evidence>
<dbReference type="InterPro" id="IPR036388">
    <property type="entry name" value="WH-like_DNA-bd_sf"/>
</dbReference>
<name>A0AAP9J1R9_PANTH</name>
<dbReference type="SMART" id="SM00347">
    <property type="entry name" value="HTH_MARR"/>
    <property type="match status" value="1"/>
</dbReference>
<feature type="domain" description="HTH marR-type" evidence="4">
    <location>
        <begin position="19"/>
        <end position="150"/>
    </location>
</feature>
<dbReference type="SUPFAM" id="SSF46785">
    <property type="entry name" value="Winged helix' DNA-binding domain"/>
    <property type="match status" value="1"/>
</dbReference>
<dbReference type="EMBL" id="CP041405">
    <property type="protein sequence ID" value="QDM43358.1"/>
    <property type="molecule type" value="Genomic_DNA"/>
</dbReference>
<reference evidence="5 8" key="2">
    <citation type="submission" date="2022-05" db="EMBL/GenBank/DDBJ databases">
        <title>Genome Sequencing of Bee-Associated Microbes.</title>
        <authorList>
            <person name="Dunlap C."/>
        </authorList>
    </citation>
    <scope>NUCLEOTIDE SEQUENCE [LARGE SCALE GENOMIC DNA]</scope>
    <source>
        <strain evidence="5 8">NRRL B-14613</strain>
    </source>
</reference>
<keyword evidence="3" id="KW-0804">Transcription</keyword>
<dbReference type="Pfam" id="PF01047">
    <property type="entry name" value="MarR"/>
    <property type="match status" value="1"/>
</dbReference>
<evidence type="ECO:0000313" key="8">
    <source>
        <dbReference type="Proteomes" id="UP001209276"/>
    </source>
</evidence>
<dbReference type="PANTHER" id="PTHR42756:SF1">
    <property type="entry name" value="TRANSCRIPTIONAL REPRESSOR OF EMRAB OPERON"/>
    <property type="match status" value="1"/>
</dbReference>
<evidence type="ECO:0000313" key="5">
    <source>
        <dbReference type="EMBL" id="MCY9605793.1"/>
    </source>
</evidence>
<dbReference type="InterPro" id="IPR000835">
    <property type="entry name" value="HTH_MarR-typ"/>
</dbReference>
<evidence type="ECO:0000256" key="3">
    <source>
        <dbReference type="ARBA" id="ARBA00023163"/>
    </source>
</evidence>
<keyword evidence="8" id="KW-1185">Reference proteome</keyword>
<evidence type="ECO:0000313" key="7">
    <source>
        <dbReference type="Proteomes" id="UP000315377"/>
    </source>
</evidence>
<dbReference type="GeneID" id="76995802"/>
<protein>
    <submittedName>
        <fullName evidence="6">MarR family transcriptional regulator</fullName>
    </submittedName>
</protein>
<dbReference type="PRINTS" id="PR00598">
    <property type="entry name" value="HTHMARR"/>
</dbReference>
<dbReference type="Gene3D" id="1.10.10.10">
    <property type="entry name" value="Winged helix-like DNA-binding domain superfamily/Winged helix DNA-binding domain"/>
    <property type="match status" value="1"/>
</dbReference>
<dbReference type="RefSeq" id="WP_087442313.1">
    <property type="nucleotide sequence ID" value="NZ_CABMNB010000025.1"/>
</dbReference>
<dbReference type="GO" id="GO:0003677">
    <property type="term" value="F:DNA binding"/>
    <property type="evidence" value="ECO:0007669"/>
    <property type="project" value="UniProtKB-KW"/>
</dbReference>
<sequence length="156" mass="18114">MNTNTNTNTNANANSKQWIDRYIAAYFDVTKHLFADIREAIQEELTPEQFQILLFISECRRCNPTELADAFLVGKSSITAIITRLADRGIIDRTRDESDRRQVYLSLTPRGESVLKEAEQKVQDMVSSYLVHFEEQEVEAFISTFEKLAYLIRREE</sequence>
<gene>
    <name evidence="6" type="ORF">FLT43_07420</name>
    <name evidence="5" type="ORF">M5W83_01175</name>
</gene>
<evidence type="ECO:0000313" key="6">
    <source>
        <dbReference type="EMBL" id="QDM43358.1"/>
    </source>
</evidence>
<dbReference type="GO" id="GO:0003700">
    <property type="term" value="F:DNA-binding transcription factor activity"/>
    <property type="evidence" value="ECO:0007669"/>
    <property type="project" value="InterPro"/>
</dbReference>
<organism evidence="6 7">
    <name type="scientific">Paenibacillus thiaminolyticus</name>
    <name type="common">Bacillus thiaminolyticus</name>
    <dbReference type="NCBI Taxonomy" id="49283"/>
    <lineage>
        <taxon>Bacteria</taxon>
        <taxon>Bacillati</taxon>
        <taxon>Bacillota</taxon>
        <taxon>Bacilli</taxon>
        <taxon>Bacillales</taxon>
        <taxon>Paenibacillaceae</taxon>
        <taxon>Paenibacillus</taxon>
    </lineage>
</organism>
<dbReference type="InterPro" id="IPR036390">
    <property type="entry name" value="WH_DNA-bd_sf"/>
</dbReference>
<accession>A0AAP9J1R9</accession>
<dbReference type="EMBL" id="JAMDMM010000004">
    <property type="protein sequence ID" value="MCY9605793.1"/>
    <property type="molecule type" value="Genomic_DNA"/>
</dbReference>